<keyword evidence="2" id="KW-1185">Reference proteome</keyword>
<dbReference type="EMBL" id="JAPZBU010000008">
    <property type="protein sequence ID" value="KAJ5392051.1"/>
    <property type="molecule type" value="Genomic_DNA"/>
</dbReference>
<evidence type="ECO:0000313" key="2">
    <source>
        <dbReference type="Proteomes" id="UP001147747"/>
    </source>
</evidence>
<gene>
    <name evidence="1" type="ORF">N7509_007541</name>
</gene>
<protein>
    <submittedName>
        <fullName evidence="1">Uncharacterized protein</fullName>
    </submittedName>
</protein>
<reference evidence="1" key="1">
    <citation type="submission" date="2022-12" db="EMBL/GenBank/DDBJ databases">
        <authorList>
            <person name="Petersen C."/>
        </authorList>
    </citation>
    <scope>NUCLEOTIDE SEQUENCE</scope>
    <source>
        <strain evidence="1">IBT 29677</strain>
    </source>
</reference>
<dbReference type="OrthoDB" id="4191831at2759"/>
<comment type="caution">
    <text evidence="1">The sequence shown here is derived from an EMBL/GenBank/DDBJ whole genome shotgun (WGS) entry which is preliminary data.</text>
</comment>
<dbReference type="RefSeq" id="XP_056487729.1">
    <property type="nucleotide sequence ID" value="XM_056632178.1"/>
</dbReference>
<dbReference type="Proteomes" id="UP001147747">
    <property type="component" value="Unassembled WGS sequence"/>
</dbReference>
<dbReference type="AlphaFoldDB" id="A0A9W9VZA9"/>
<dbReference type="GeneID" id="81371158"/>
<proteinExistence type="predicted"/>
<organism evidence="1 2">
    <name type="scientific">Penicillium cosmopolitanum</name>
    <dbReference type="NCBI Taxonomy" id="1131564"/>
    <lineage>
        <taxon>Eukaryota</taxon>
        <taxon>Fungi</taxon>
        <taxon>Dikarya</taxon>
        <taxon>Ascomycota</taxon>
        <taxon>Pezizomycotina</taxon>
        <taxon>Eurotiomycetes</taxon>
        <taxon>Eurotiomycetidae</taxon>
        <taxon>Eurotiales</taxon>
        <taxon>Aspergillaceae</taxon>
        <taxon>Penicillium</taxon>
    </lineage>
</organism>
<reference evidence="1" key="2">
    <citation type="journal article" date="2023" name="IMA Fungus">
        <title>Comparative genomic study of the Penicillium genus elucidates a diverse pangenome and 15 lateral gene transfer events.</title>
        <authorList>
            <person name="Petersen C."/>
            <person name="Sorensen T."/>
            <person name="Nielsen M.R."/>
            <person name="Sondergaard T.E."/>
            <person name="Sorensen J.L."/>
            <person name="Fitzpatrick D.A."/>
            <person name="Frisvad J.C."/>
            <person name="Nielsen K.L."/>
        </authorList>
    </citation>
    <scope>NUCLEOTIDE SEQUENCE</scope>
    <source>
        <strain evidence="1">IBT 29677</strain>
    </source>
</reference>
<sequence>MHLGRSLLSSPIIRFLQTIIRRPDLASHLKRIHLDGDRFLIGYQRNIKPKIPVSEVELDELSSFIRATGAPYCDMWIQELENGSTDAIIALLLAQSSNLRYLYIGPVFTQLSKLIGLVLHSRLCEPTIDLQHHYSLHDKIPNFENLRDITFLMNVEDDQDAHLNRSKNTAHVLPFFYLPNIQRLSLSVENERTWTWPTATQPNPSTLTSLDLTCIRELHLASVLSVAQNVQTLRWQLYHHERLNPPITPHDDPRSRKVANSKQIYLDLMADAICLVRDSLTELTISATVDITCYDLDTPWMVLRGSSHALHNMYKVKKLQIPLVFLVGTGPGGMGGIEKEFATHLQDAMPRNVEFVTLTYDLRDADVGYWQWKDHEVLELLERWLEDWRACTPKLQGIFLLFDWESEDEWCPRMRDQARELGARTGVTLEVIPRNSAWGILNQRMLILNDRNEDASGVRWLY</sequence>
<evidence type="ECO:0000313" key="1">
    <source>
        <dbReference type="EMBL" id="KAJ5392051.1"/>
    </source>
</evidence>
<name>A0A9W9VZA9_9EURO</name>
<accession>A0A9W9VZA9</accession>